<dbReference type="Pfam" id="PF13385">
    <property type="entry name" value="Laminin_G_3"/>
    <property type="match status" value="1"/>
</dbReference>
<dbReference type="AlphaFoldDB" id="A0A0F9JN37"/>
<dbReference type="Gene3D" id="2.60.120.200">
    <property type="match status" value="1"/>
</dbReference>
<dbReference type="InterPro" id="IPR013320">
    <property type="entry name" value="ConA-like_dom_sf"/>
</dbReference>
<comment type="caution">
    <text evidence="1">The sequence shown here is derived from an EMBL/GenBank/DDBJ whole genome shotgun (WGS) entry which is preliminary data.</text>
</comment>
<sequence>MVLASKERIIADRQFTTERFTLSTLPVLYVPLYRLDSGDSGGTFTSADGHGHTCTVTGALWQLDGRLFDGNDDFIDCGRSPAFDMGTGNFSYVAWVKLTDVTGFPHILSKGAAGAGGRKYDLGFEQTTGKLRSVLNDSTGAVAYLATTDVSDGDWHYVGASFNRTANVQHYLDGAIDGAASDISAQSGSLDDTNKDLTIGVISDDETSNNFPGTISAIWLFKGISLSSLVHQQCYIATKWRYR</sequence>
<reference evidence="1" key="1">
    <citation type="journal article" date="2015" name="Nature">
        <title>Complex archaea that bridge the gap between prokaryotes and eukaryotes.</title>
        <authorList>
            <person name="Spang A."/>
            <person name="Saw J.H."/>
            <person name="Jorgensen S.L."/>
            <person name="Zaremba-Niedzwiedzka K."/>
            <person name="Martijn J."/>
            <person name="Lind A.E."/>
            <person name="van Eijk R."/>
            <person name="Schleper C."/>
            <person name="Guy L."/>
            <person name="Ettema T.J."/>
        </authorList>
    </citation>
    <scope>NUCLEOTIDE SEQUENCE</scope>
</reference>
<dbReference type="EMBL" id="LAZR01017454">
    <property type="protein sequence ID" value="KKM00353.1"/>
    <property type="molecule type" value="Genomic_DNA"/>
</dbReference>
<dbReference type="SUPFAM" id="SSF49899">
    <property type="entry name" value="Concanavalin A-like lectins/glucanases"/>
    <property type="match status" value="1"/>
</dbReference>
<evidence type="ECO:0008006" key="2">
    <source>
        <dbReference type="Google" id="ProtNLM"/>
    </source>
</evidence>
<name>A0A0F9JN37_9ZZZZ</name>
<organism evidence="1">
    <name type="scientific">marine sediment metagenome</name>
    <dbReference type="NCBI Taxonomy" id="412755"/>
    <lineage>
        <taxon>unclassified sequences</taxon>
        <taxon>metagenomes</taxon>
        <taxon>ecological metagenomes</taxon>
    </lineage>
</organism>
<gene>
    <name evidence="1" type="ORF">LCGC14_1805300</name>
</gene>
<proteinExistence type="predicted"/>
<protein>
    <recommendedName>
        <fullName evidence="2">LamG-like jellyroll fold domain-containing protein</fullName>
    </recommendedName>
</protein>
<evidence type="ECO:0000313" key="1">
    <source>
        <dbReference type="EMBL" id="KKM00353.1"/>
    </source>
</evidence>
<accession>A0A0F9JN37</accession>